<feature type="transmembrane region" description="Helical" evidence="1">
    <location>
        <begin position="36"/>
        <end position="57"/>
    </location>
</feature>
<keyword evidence="2" id="KW-1185">Reference proteome</keyword>
<evidence type="ECO:0000256" key="1">
    <source>
        <dbReference type="SAM" id="Phobius"/>
    </source>
</evidence>
<proteinExistence type="predicted"/>
<sequence length="364" mass="42059">MVQLLPRPRRNRTYFPVAIFPGTIPQLTAIPRRNRTYFPVAIFPGTIPQLTAIYLGLQFRNIDFLLRVYRHCRHCEHLLTSKTLLPSFVFCVYTVYITMATENVESNPNKRARQDSSVILSGDLSKLNDLLDSIASDENSFKQAINLILHKENFKNALAGVFASEIASLRKELNDFKFKLDEMEQYSRRNCLKITGIPEEKNENTDKLVLNVINNLILNENNDKITIKDISRSHRVGKFDSSRRKTRDIIVKFISYRERARVYANKKNLKSYNRNPTKQTGPIFVNEALTSRRSELYGKTRQLVKRKKIDSSWTYDGRIFVKLCGPRGKKIVVNSLEDLACFRDDDDDDNNNEATHFLASTPKS</sequence>
<dbReference type="AlphaFoldDB" id="A0A8B8ACG8"/>
<accession>A0A8B8ACG8</accession>
<keyword evidence="1" id="KW-0472">Membrane</keyword>
<dbReference type="Proteomes" id="UP000694844">
    <property type="component" value="Chromosome 6"/>
</dbReference>
<reference evidence="3" key="1">
    <citation type="submission" date="2025-08" db="UniProtKB">
        <authorList>
            <consortium name="RefSeq"/>
        </authorList>
    </citation>
    <scope>IDENTIFICATION</scope>
    <source>
        <tissue evidence="3">Whole sample</tissue>
    </source>
</reference>
<protein>
    <submittedName>
        <fullName evidence="3">Uncharacterized protein LOC111100237 isoform X2</fullName>
    </submittedName>
</protein>
<evidence type="ECO:0000313" key="3">
    <source>
        <dbReference type="RefSeq" id="XP_022287619.1"/>
    </source>
</evidence>
<dbReference type="Gene3D" id="3.30.70.1820">
    <property type="entry name" value="L1 transposable element, RRM domain"/>
    <property type="match status" value="1"/>
</dbReference>
<feature type="transmembrane region" description="Helical" evidence="1">
    <location>
        <begin position="78"/>
        <end position="99"/>
    </location>
</feature>
<dbReference type="PANTHER" id="PTHR11505">
    <property type="entry name" value="L1 TRANSPOSABLE ELEMENT-RELATED"/>
    <property type="match status" value="1"/>
</dbReference>
<dbReference type="InterPro" id="IPR004244">
    <property type="entry name" value="Transposase_22"/>
</dbReference>
<dbReference type="GeneID" id="111100237"/>
<evidence type="ECO:0000313" key="2">
    <source>
        <dbReference type="Proteomes" id="UP000694844"/>
    </source>
</evidence>
<gene>
    <name evidence="3" type="primary">LOC111100237</name>
</gene>
<name>A0A8B8ACG8_CRAVI</name>
<dbReference type="RefSeq" id="XP_022287619.1">
    <property type="nucleotide sequence ID" value="XM_022431911.1"/>
</dbReference>
<keyword evidence="1" id="KW-1133">Transmembrane helix</keyword>
<keyword evidence="1" id="KW-0812">Transmembrane</keyword>
<dbReference type="OrthoDB" id="10046076at2759"/>
<feature type="transmembrane region" description="Helical" evidence="1">
    <location>
        <begin position="12"/>
        <end position="30"/>
    </location>
</feature>
<organism evidence="2 3">
    <name type="scientific">Crassostrea virginica</name>
    <name type="common">Eastern oyster</name>
    <dbReference type="NCBI Taxonomy" id="6565"/>
    <lineage>
        <taxon>Eukaryota</taxon>
        <taxon>Metazoa</taxon>
        <taxon>Spiralia</taxon>
        <taxon>Lophotrochozoa</taxon>
        <taxon>Mollusca</taxon>
        <taxon>Bivalvia</taxon>
        <taxon>Autobranchia</taxon>
        <taxon>Pteriomorphia</taxon>
        <taxon>Ostreida</taxon>
        <taxon>Ostreoidea</taxon>
        <taxon>Ostreidae</taxon>
        <taxon>Crassostrea</taxon>
    </lineage>
</organism>